<dbReference type="PANTHER" id="PTHR47698:SF2">
    <property type="entry name" value="FATTY-ACID-BINDING PROTEIN 3, CHLOROPLASTIC"/>
    <property type="match status" value="1"/>
</dbReference>
<proteinExistence type="predicted"/>
<dbReference type="PANTHER" id="PTHR47698">
    <property type="entry name" value="FATTY-ACID-BINDING PROTEIN 3, CHLOROPLASTIC"/>
    <property type="match status" value="1"/>
</dbReference>
<dbReference type="KEGG" id="cari:FNU76_20570"/>
<dbReference type="Proteomes" id="UP000317550">
    <property type="component" value="Chromosome"/>
</dbReference>
<sequence length="210" mass="22616">MAFAIRCIIRGSVRVTREGRRQMKKSLVILLACGSLFAGAAEIGGVKLDDTAKVSGQDLVFNGGGIRTKYGIAKVYVAGLYAAQKTNNADAVVNAVTPRRVVLSMLRKVEAEKLHESLLDGLEENTTEAEFAALQPRLKEMNAIFQGVKEVKEGDLIALDFLPGKGTQITVRGQIRDVIGGDDFSRALLRVWLGKKPVSDSLKSGMLGGK</sequence>
<keyword evidence="3" id="KW-1185">Reference proteome</keyword>
<evidence type="ECO:0000313" key="2">
    <source>
        <dbReference type="EMBL" id="QDQ28551.1"/>
    </source>
</evidence>
<evidence type="ECO:0000313" key="3">
    <source>
        <dbReference type="Proteomes" id="UP000317550"/>
    </source>
</evidence>
<dbReference type="Gene3D" id="3.50.70.10">
    <property type="match status" value="1"/>
</dbReference>
<dbReference type="AlphaFoldDB" id="A0A516SK64"/>
<dbReference type="EMBL" id="CP041730">
    <property type="protein sequence ID" value="QDQ28551.1"/>
    <property type="molecule type" value="Genomic_DNA"/>
</dbReference>
<gene>
    <name evidence="2" type="ORF">FNU76_20570</name>
</gene>
<dbReference type="GO" id="GO:0016872">
    <property type="term" value="F:intramolecular lyase activity"/>
    <property type="evidence" value="ECO:0007669"/>
    <property type="project" value="InterPro"/>
</dbReference>
<accession>A0A516SK64</accession>
<organism evidence="2 3">
    <name type="scientific">Chitinimonas arctica</name>
    <dbReference type="NCBI Taxonomy" id="2594795"/>
    <lineage>
        <taxon>Bacteria</taxon>
        <taxon>Pseudomonadati</taxon>
        <taxon>Pseudomonadota</taxon>
        <taxon>Betaproteobacteria</taxon>
        <taxon>Neisseriales</taxon>
        <taxon>Chitinibacteraceae</taxon>
        <taxon>Chitinimonas</taxon>
    </lineage>
</organism>
<dbReference type="SUPFAM" id="SSF54626">
    <property type="entry name" value="Chalcone isomerase"/>
    <property type="match status" value="1"/>
</dbReference>
<feature type="domain" description="Chalcone isomerase" evidence="1">
    <location>
        <begin position="40"/>
        <end position="208"/>
    </location>
</feature>
<dbReference type="OrthoDB" id="9795336at2"/>
<reference evidence="3" key="1">
    <citation type="submission" date="2019-07" db="EMBL/GenBank/DDBJ databases">
        <title>Chitinimonas sp. nov., isolated from Ny-Alesund, arctica soil.</title>
        <authorList>
            <person name="Xu Q."/>
            <person name="Peng F."/>
        </authorList>
    </citation>
    <scope>NUCLEOTIDE SEQUENCE [LARGE SCALE GENOMIC DNA]</scope>
    <source>
        <strain evidence="3">R3-44</strain>
    </source>
</reference>
<evidence type="ECO:0000259" key="1">
    <source>
        <dbReference type="Pfam" id="PF16036"/>
    </source>
</evidence>
<dbReference type="InterPro" id="IPR036298">
    <property type="entry name" value="Chalcone_isomerase_sf"/>
</dbReference>
<dbReference type="Pfam" id="PF16036">
    <property type="entry name" value="Chalcone_3"/>
    <property type="match status" value="1"/>
</dbReference>
<name>A0A516SK64_9NEIS</name>
<dbReference type="InterPro" id="IPR016088">
    <property type="entry name" value="Chalcone_isomerase_3-sand"/>
</dbReference>
<dbReference type="InterPro" id="IPR016087">
    <property type="entry name" value="Chalcone_isomerase"/>
</dbReference>
<protein>
    <recommendedName>
        <fullName evidence="1">Chalcone isomerase domain-containing protein</fullName>
    </recommendedName>
</protein>